<dbReference type="Pfam" id="PF07679">
    <property type="entry name" value="I-set"/>
    <property type="match status" value="2"/>
</dbReference>
<feature type="domain" description="Ig-like" evidence="10">
    <location>
        <begin position="213"/>
        <end position="304"/>
    </location>
</feature>
<dbReference type="Gene3D" id="2.60.40.10">
    <property type="entry name" value="Immunoglobulins"/>
    <property type="match status" value="6"/>
</dbReference>
<dbReference type="PANTHER" id="PTHR10075">
    <property type="entry name" value="BASIGIN RELATED"/>
    <property type="match status" value="1"/>
</dbReference>
<dbReference type="Pfam" id="PF13927">
    <property type="entry name" value="Ig_3"/>
    <property type="match status" value="4"/>
</dbReference>
<evidence type="ECO:0000313" key="11">
    <source>
        <dbReference type="EnsemblMetazoa" id="GPAI044932-PA"/>
    </source>
</evidence>
<keyword evidence="4" id="KW-0677">Repeat</keyword>
<dbReference type="AlphaFoldDB" id="A0A1B0AGE5"/>
<dbReference type="InterPro" id="IPR036179">
    <property type="entry name" value="Ig-like_dom_sf"/>
</dbReference>
<evidence type="ECO:0000256" key="6">
    <source>
        <dbReference type="ARBA" id="ARBA00022989"/>
    </source>
</evidence>
<name>A0A1B0AGE5_GLOPL</name>
<feature type="domain" description="Ig-like" evidence="10">
    <location>
        <begin position="115"/>
        <end position="208"/>
    </location>
</feature>
<dbReference type="GO" id="GO:0070593">
    <property type="term" value="P:dendrite self-avoidance"/>
    <property type="evidence" value="ECO:0007669"/>
    <property type="project" value="TreeGrafter"/>
</dbReference>
<evidence type="ECO:0000256" key="3">
    <source>
        <dbReference type="ARBA" id="ARBA00022729"/>
    </source>
</evidence>
<dbReference type="GO" id="GO:0030424">
    <property type="term" value="C:axon"/>
    <property type="evidence" value="ECO:0007669"/>
    <property type="project" value="TreeGrafter"/>
</dbReference>
<dbReference type="PANTHER" id="PTHR10075:SF14">
    <property type="entry name" value="CELL ADHESION MOLECULE DSCAM2-RELATED"/>
    <property type="match status" value="1"/>
</dbReference>
<comment type="subcellular location">
    <subcellularLocation>
        <location evidence="1">Membrane</location>
        <topology evidence="1">Single-pass membrane protein</topology>
    </subcellularLocation>
</comment>
<protein>
    <recommendedName>
        <fullName evidence="10">Ig-like domain-containing protein</fullName>
    </recommendedName>
</protein>
<dbReference type="GO" id="GO:0005886">
    <property type="term" value="C:plasma membrane"/>
    <property type="evidence" value="ECO:0007669"/>
    <property type="project" value="TreeGrafter"/>
</dbReference>
<proteinExistence type="predicted"/>
<dbReference type="VEuPathDB" id="VectorBase:GPAI044932"/>
<reference evidence="12" key="1">
    <citation type="submission" date="2014-03" db="EMBL/GenBank/DDBJ databases">
        <authorList>
            <person name="Aksoy S."/>
            <person name="Warren W."/>
            <person name="Wilson R.K."/>
        </authorList>
    </citation>
    <scope>NUCLEOTIDE SEQUENCE [LARGE SCALE GENOMIC DNA]</scope>
    <source>
        <strain evidence="12">IAEA</strain>
    </source>
</reference>
<dbReference type="SMART" id="SM00409">
    <property type="entry name" value="IG"/>
    <property type="match status" value="6"/>
</dbReference>
<keyword evidence="5" id="KW-0130">Cell adhesion</keyword>
<dbReference type="SUPFAM" id="SSF48726">
    <property type="entry name" value="Immunoglobulin"/>
    <property type="match status" value="6"/>
</dbReference>
<evidence type="ECO:0000256" key="4">
    <source>
        <dbReference type="ARBA" id="ARBA00022737"/>
    </source>
</evidence>
<dbReference type="STRING" id="7398.A0A1B0AGE5"/>
<keyword evidence="3" id="KW-0732">Signal</keyword>
<dbReference type="InterPro" id="IPR003598">
    <property type="entry name" value="Ig_sub2"/>
</dbReference>
<feature type="domain" description="Ig-like" evidence="10">
    <location>
        <begin position="309"/>
        <end position="404"/>
    </location>
</feature>
<dbReference type="InterPro" id="IPR013783">
    <property type="entry name" value="Ig-like_fold"/>
</dbReference>
<feature type="domain" description="Ig-like" evidence="10">
    <location>
        <begin position="506"/>
        <end position="591"/>
    </location>
</feature>
<dbReference type="SMART" id="SM00408">
    <property type="entry name" value="IGc2"/>
    <property type="match status" value="6"/>
</dbReference>
<dbReference type="GO" id="GO:0007411">
    <property type="term" value="P:axon guidance"/>
    <property type="evidence" value="ECO:0007669"/>
    <property type="project" value="TreeGrafter"/>
</dbReference>
<evidence type="ECO:0000256" key="7">
    <source>
        <dbReference type="ARBA" id="ARBA00023136"/>
    </source>
</evidence>
<dbReference type="InterPro" id="IPR007110">
    <property type="entry name" value="Ig-like_dom"/>
</dbReference>
<dbReference type="CDD" id="cd20959">
    <property type="entry name" value="IgI_6_Dscam"/>
    <property type="match status" value="1"/>
</dbReference>
<evidence type="ECO:0000259" key="10">
    <source>
        <dbReference type="PROSITE" id="PS50835"/>
    </source>
</evidence>
<dbReference type="Proteomes" id="UP000092445">
    <property type="component" value="Unassembled WGS sequence"/>
</dbReference>
<dbReference type="PROSITE" id="PS50835">
    <property type="entry name" value="IG_LIKE"/>
    <property type="match status" value="6"/>
</dbReference>
<dbReference type="InterPro" id="IPR003599">
    <property type="entry name" value="Ig_sub"/>
</dbReference>
<dbReference type="InterPro" id="IPR013098">
    <property type="entry name" value="Ig_I-set"/>
</dbReference>
<evidence type="ECO:0000256" key="1">
    <source>
        <dbReference type="ARBA" id="ARBA00004167"/>
    </source>
</evidence>
<evidence type="ECO:0000256" key="5">
    <source>
        <dbReference type="ARBA" id="ARBA00022889"/>
    </source>
</evidence>
<evidence type="ECO:0000256" key="8">
    <source>
        <dbReference type="ARBA" id="ARBA00023157"/>
    </source>
</evidence>
<keyword evidence="6" id="KW-1133">Transmembrane helix</keyword>
<feature type="domain" description="Ig-like" evidence="10">
    <location>
        <begin position="409"/>
        <end position="498"/>
    </location>
</feature>
<evidence type="ECO:0000256" key="9">
    <source>
        <dbReference type="ARBA" id="ARBA00023319"/>
    </source>
</evidence>
<dbReference type="GO" id="GO:0007156">
    <property type="term" value="P:homophilic cell adhesion via plasma membrane adhesion molecules"/>
    <property type="evidence" value="ECO:0007669"/>
    <property type="project" value="TreeGrafter"/>
</dbReference>
<keyword evidence="7" id="KW-0472">Membrane</keyword>
<keyword evidence="9" id="KW-0393">Immunoglobulin domain</keyword>
<dbReference type="FunFam" id="2.60.40.10:FF:000017">
    <property type="entry name" value="Down syndrome cell adhesion molecule b"/>
    <property type="match status" value="6"/>
</dbReference>
<dbReference type="GO" id="GO:0098632">
    <property type="term" value="F:cell-cell adhesion mediator activity"/>
    <property type="evidence" value="ECO:0007669"/>
    <property type="project" value="TreeGrafter"/>
</dbReference>
<accession>A0A1B0AGE5</accession>
<keyword evidence="8" id="KW-1015">Disulfide bond</keyword>
<feature type="domain" description="Ig-like" evidence="10">
    <location>
        <begin position="17"/>
        <end position="110"/>
    </location>
</feature>
<evidence type="ECO:0000256" key="2">
    <source>
        <dbReference type="ARBA" id="ARBA00022692"/>
    </source>
</evidence>
<evidence type="ECO:0000313" key="12">
    <source>
        <dbReference type="Proteomes" id="UP000092445"/>
    </source>
</evidence>
<keyword evidence="12" id="KW-1185">Reference proteome</keyword>
<dbReference type="EnsemblMetazoa" id="GPAI044932-RA">
    <property type="protein sequence ID" value="GPAI044932-PA"/>
    <property type="gene ID" value="GPAI044932"/>
</dbReference>
<sequence length="616" mass="67341">MKESSATAASTTSIVPPKVVGFDFGDDPVNFEDSVSVNCLISSGDMPVEIIWLLNNNAMDSYYGSGVNIMKSGKRASVLTIDAVHAGHVGNYTCLAKNRAGQASHSAKLIVNVPPKISPFSTGSEAVHLGHYITYQCTISEGDVPLNILWTLNNQPLFNDDNDDILIVKMGRRSSVLTIESVTARNAGNYTCQGSNKAGKASYTVQLRVIVLPRIRPFSFEDGPAQTGQYISLSCSATNGDLPLNITWFLNSEEVNESHGITTMMVNKRTSVLTIESVDDRHAGNFTCLARNPAGHQHYTTELNIYVLPKIAPFNPGAEAFFPGDYFTLQCSIIHGDHPMLIYWYFNQQQLNDAHAQQLGIEISKMGSRSSVLTIESVKDNHAGNYTCFGKNSAGVTNYTASLIVNVPPKLAPLPSSGDSPLYVGDYFQLSCAVVHGDAPFNITWFYNDEPVNKLDGITILMQSKRSSSLNIESVRGEHAGKYTCMGANRAGATEVFTHLIVKELPQLEQFHFNANGVNGGQAVRVMCMVISGDLPIDIHWLKNGQPLLRSIYHKIDEYTLILSLRQTNIGDSGNYTCVATNAAGEARKWSILKVKDRGVTFIDIGGRYCQLIKFS</sequence>
<reference evidence="11" key="2">
    <citation type="submission" date="2020-05" db="UniProtKB">
        <authorList>
            <consortium name="EnsemblMetazoa"/>
        </authorList>
    </citation>
    <scope>IDENTIFICATION</scope>
    <source>
        <strain evidence="11">IAEA</strain>
    </source>
</reference>
<keyword evidence="2" id="KW-0812">Transmembrane</keyword>
<organism evidence="11 12">
    <name type="scientific">Glossina pallidipes</name>
    <name type="common">Tsetse fly</name>
    <dbReference type="NCBI Taxonomy" id="7398"/>
    <lineage>
        <taxon>Eukaryota</taxon>
        <taxon>Metazoa</taxon>
        <taxon>Ecdysozoa</taxon>
        <taxon>Arthropoda</taxon>
        <taxon>Hexapoda</taxon>
        <taxon>Insecta</taxon>
        <taxon>Pterygota</taxon>
        <taxon>Neoptera</taxon>
        <taxon>Endopterygota</taxon>
        <taxon>Diptera</taxon>
        <taxon>Brachycera</taxon>
        <taxon>Muscomorpha</taxon>
        <taxon>Hippoboscoidea</taxon>
        <taxon>Glossinidae</taxon>
        <taxon>Glossina</taxon>
    </lineage>
</organism>
<dbReference type="PRINTS" id="PR01832">
    <property type="entry name" value="VEGFRECEPTOR"/>
</dbReference>